<dbReference type="Pfam" id="PF00201">
    <property type="entry name" value="UDPGT"/>
    <property type="match status" value="1"/>
</dbReference>
<evidence type="ECO:0000256" key="1">
    <source>
        <dbReference type="ARBA" id="ARBA00009995"/>
    </source>
</evidence>
<organism evidence="3">
    <name type="scientific">Eucalyptus grandis</name>
    <name type="common">Flooded gum</name>
    <dbReference type="NCBI Taxonomy" id="71139"/>
    <lineage>
        <taxon>Eukaryota</taxon>
        <taxon>Viridiplantae</taxon>
        <taxon>Streptophyta</taxon>
        <taxon>Embryophyta</taxon>
        <taxon>Tracheophyta</taxon>
        <taxon>Spermatophyta</taxon>
        <taxon>Magnoliopsida</taxon>
        <taxon>eudicotyledons</taxon>
        <taxon>Gunneridae</taxon>
        <taxon>Pentapetalae</taxon>
        <taxon>rosids</taxon>
        <taxon>malvids</taxon>
        <taxon>Myrtales</taxon>
        <taxon>Myrtaceae</taxon>
        <taxon>Myrtoideae</taxon>
        <taxon>Eucalypteae</taxon>
        <taxon>Eucalyptus</taxon>
    </lineage>
</organism>
<accession>A0A059DE94</accession>
<protein>
    <recommendedName>
        <fullName evidence="4">UDP-glycosyltransferases domain-containing protein</fullName>
    </recommendedName>
</protein>
<dbReference type="PANTHER" id="PTHR48048">
    <property type="entry name" value="GLYCOSYLTRANSFERASE"/>
    <property type="match status" value="1"/>
</dbReference>
<dbReference type="InterPro" id="IPR002213">
    <property type="entry name" value="UDP_glucos_trans"/>
</dbReference>
<comment type="similarity">
    <text evidence="1">Belongs to the UDP-glycosyltransferase family.</text>
</comment>
<dbReference type="SUPFAM" id="SSF53756">
    <property type="entry name" value="UDP-Glycosyltransferase/glycogen phosphorylase"/>
    <property type="match status" value="1"/>
</dbReference>
<dbReference type="PANTHER" id="PTHR48048:SF45">
    <property type="entry name" value="GLYCOSYLTRANSFERASE"/>
    <property type="match status" value="1"/>
</dbReference>
<dbReference type="AlphaFoldDB" id="A0A059DE94"/>
<evidence type="ECO:0008006" key="4">
    <source>
        <dbReference type="Google" id="ProtNLM"/>
    </source>
</evidence>
<dbReference type="Gene3D" id="3.40.50.2000">
    <property type="entry name" value="Glycogen Phosphorylase B"/>
    <property type="match status" value="2"/>
</dbReference>
<evidence type="ECO:0000313" key="3">
    <source>
        <dbReference type="EMBL" id="KCW88545.1"/>
    </source>
</evidence>
<dbReference type="STRING" id="71139.A0A059DE94"/>
<dbReference type="OMA" id="LESIWFN"/>
<dbReference type="eggNOG" id="KOG1192">
    <property type="taxonomic scope" value="Eukaryota"/>
</dbReference>
<gene>
    <name evidence="3" type="ORF">EUGRSUZ_A00917</name>
</gene>
<proteinExistence type="inferred from homology"/>
<name>A0A059DE94_EUCGR</name>
<dbReference type="GO" id="GO:0035251">
    <property type="term" value="F:UDP-glucosyltransferase activity"/>
    <property type="evidence" value="ECO:0007669"/>
    <property type="project" value="InterPro"/>
</dbReference>
<reference evidence="3" key="1">
    <citation type="submission" date="2013-07" db="EMBL/GenBank/DDBJ databases">
        <title>The genome of Eucalyptus grandis.</title>
        <authorList>
            <person name="Schmutz J."/>
            <person name="Hayes R."/>
            <person name="Myburg A."/>
            <person name="Tuskan G."/>
            <person name="Grattapaglia D."/>
            <person name="Rokhsar D.S."/>
        </authorList>
    </citation>
    <scope>NUCLEOTIDE SEQUENCE</scope>
    <source>
        <tissue evidence="3">Leaf extractions</tissue>
    </source>
</reference>
<evidence type="ECO:0000256" key="2">
    <source>
        <dbReference type="ARBA" id="ARBA00022679"/>
    </source>
</evidence>
<dbReference type="FunFam" id="3.40.50.2000:FF:000056">
    <property type="entry name" value="Glycosyltransferase"/>
    <property type="match status" value="1"/>
</dbReference>
<dbReference type="Gramene" id="KCW88545">
    <property type="protein sequence ID" value="KCW88545"/>
    <property type="gene ID" value="EUGRSUZ_A00917"/>
</dbReference>
<keyword evidence="2" id="KW-0808">Transferase</keyword>
<dbReference type="InParanoid" id="A0A059DE94"/>
<dbReference type="EMBL" id="KK198753">
    <property type="protein sequence ID" value="KCW88545.1"/>
    <property type="molecule type" value="Genomic_DNA"/>
</dbReference>
<dbReference type="InterPro" id="IPR050481">
    <property type="entry name" value="UDP-glycosyltransf_plant"/>
</dbReference>
<sequence>MAKFFPCEFYVKEDSWVDLTDALRFGETKGIFAESELHRTGALAGLRAPTMYPMGSILNIKGPEVVFICFGSFDEDQVKRMERSRSRFLWSLWQLPVKGKLEAPWDYADPAEVLPKGFLDNTAKVSRVIRWAPQVAILAHSAIGGFLSHCEWDSTLESIWFNVPIITWPQIREEQFNAYELMAKLGLATEPSK</sequence>